<dbReference type="PANTHER" id="PTHR45228">
    <property type="entry name" value="CYCLIC DI-GMP PHOSPHODIESTERASE TM_0186-RELATED"/>
    <property type="match status" value="1"/>
</dbReference>
<gene>
    <name evidence="3" type="ORF">SAMN02745226_01661</name>
</gene>
<evidence type="ECO:0000256" key="1">
    <source>
        <dbReference type="ARBA" id="ARBA00022801"/>
    </source>
</evidence>
<dbReference type="PROSITE" id="PS51832">
    <property type="entry name" value="HD_GYP"/>
    <property type="match status" value="1"/>
</dbReference>
<accession>A0A1M7T7Q0</accession>
<evidence type="ECO:0000259" key="2">
    <source>
        <dbReference type="PROSITE" id="PS51832"/>
    </source>
</evidence>
<dbReference type="STRING" id="1121883.SAMN02745226_01661"/>
<evidence type="ECO:0000313" key="4">
    <source>
        <dbReference type="Proteomes" id="UP000184207"/>
    </source>
</evidence>
<dbReference type="Proteomes" id="UP000184207">
    <property type="component" value="Unassembled WGS sequence"/>
</dbReference>
<dbReference type="CDD" id="cd00077">
    <property type="entry name" value="HDc"/>
    <property type="match status" value="1"/>
</dbReference>
<dbReference type="EMBL" id="FRDJ01000011">
    <property type="protein sequence ID" value="SHN66697.1"/>
    <property type="molecule type" value="Genomic_DNA"/>
</dbReference>
<dbReference type="AlphaFoldDB" id="A0A1M7T7Q0"/>
<feature type="domain" description="HD-GYP" evidence="2">
    <location>
        <begin position="106"/>
        <end position="303"/>
    </location>
</feature>
<name>A0A1M7T7Q0_FERGO</name>
<sequence>MKEAPEMNLSELLINAFFQIRTFLSLRDSKLNITSEIFVNGERIFPPKNIRVENHYLPNQYNYKINIKHNAVKFSLYTSRDLKAFESAYVNSLLKNIESAFVQKEGFDVEDEFVLMISKLVEARSEETGEHVNRVSEIAKFLAQLSGHSSRDVKLIHGAAALHDIGKVGIPDYILNKPAKLDDKEFAIMKEHTLIGFELLRNSSLKIFQTGAVIALEHHERWDGTGYPYGLEGEQITLESRIVQIADVFEALTQDRCYRPAWPLEKAIEYMNDMKGKQFDPWLIELFNKHLREFVQIVQDKQDEEAN</sequence>
<evidence type="ECO:0000313" key="3">
    <source>
        <dbReference type="EMBL" id="SHN66697.1"/>
    </source>
</evidence>
<keyword evidence="4" id="KW-1185">Reference proteome</keyword>
<organism evidence="3 4">
    <name type="scientific">Fervidobacterium gondwanense DSM 13020</name>
    <dbReference type="NCBI Taxonomy" id="1121883"/>
    <lineage>
        <taxon>Bacteria</taxon>
        <taxon>Thermotogati</taxon>
        <taxon>Thermotogota</taxon>
        <taxon>Thermotogae</taxon>
        <taxon>Thermotogales</taxon>
        <taxon>Fervidobacteriaceae</taxon>
        <taxon>Fervidobacterium</taxon>
    </lineage>
</organism>
<dbReference type="InterPro" id="IPR052020">
    <property type="entry name" value="Cyclic_di-GMP/3'3'-cGAMP_PDE"/>
</dbReference>
<protein>
    <submittedName>
        <fullName evidence="3">HD domain-containing protein</fullName>
    </submittedName>
</protein>
<proteinExistence type="predicted"/>
<dbReference type="InterPro" id="IPR037522">
    <property type="entry name" value="HD_GYP_dom"/>
</dbReference>
<dbReference type="SUPFAM" id="SSF109604">
    <property type="entry name" value="HD-domain/PDEase-like"/>
    <property type="match status" value="1"/>
</dbReference>
<dbReference type="Pfam" id="PF13487">
    <property type="entry name" value="HD_5"/>
    <property type="match status" value="1"/>
</dbReference>
<dbReference type="GO" id="GO:0004112">
    <property type="term" value="F:cyclic-nucleotide phosphodiesterase activity"/>
    <property type="evidence" value="ECO:0007669"/>
    <property type="project" value="UniProtKB-ARBA"/>
</dbReference>
<dbReference type="FunFam" id="1.10.3210.10:FF:000018">
    <property type="entry name" value="Two-component system response regulator"/>
    <property type="match status" value="1"/>
</dbReference>
<keyword evidence="1" id="KW-0378">Hydrolase</keyword>
<dbReference type="GO" id="GO:0009214">
    <property type="term" value="P:cyclic nucleotide catabolic process"/>
    <property type="evidence" value="ECO:0007669"/>
    <property type="project" value="UniProtKB-ARBA"/>
</dbReference>
<dbReference type="PANTHER" id="PTHR45228:SF1">
    <property type="entry name" value="CYCLIC DI-GMP PHOSPHODIESTERASE TM_0186"/>
    <property type="match status" value="1"/>
</dbReference>
<dbReference type="SMART" id="SM00471">
    <property type="entry name" value="HDc"/>
    <property type="match status" value="1"/>
</dbReference>
<dbReference type="Gene3D" id="1.10.3210.10">
    <property type="entry name" value="Hypothetical protein af1432"/>
    <property type="match status" value="1"/>
</dbReference>
<reference evidence="4" key="1">
    <citation type="submission" date="2016-12" db="EMBL/GenBank/DDBJ databases">
        <authorList>
            <person name="Varghese N."/>
            <person name="Submissions S."/>
        </authorList>
    </citation>
    <scope>NUCLEOTIDE SEQUENCE [LARGE SCALE GENOMIC DNA]</scope>
    <source>
        <strain evidence="4">DSM 13020</strain>
    </source>
</reference>
<dbReference type="InterPro" id="IPR003607">
    <property type="entry name" value="HD/PDEase_dom"/>
</dbReference>